<keyword evidence="5" id="KW-1185">Reference proteome</keyword>
<gene>
    <name evidence="4" type="ORF">B4U79_06594</name>
    <name evidence="3" type="ORF">B4U79_08498</name>
</gene>
<dbReference type="EMBL" id="NCKU01000874">
    <property type="protein sequence ID" value="RWS13817.1"/>
    <property type="molecule type" value="Genomic_DNA"/>
</dbReference>
<dbReference type="InterPro" id="IPR019266">
    <property type="entry name" value="Ribosomal_mS27"/>
</dbReference>
<dbReference type="EMBL" id="NCKU01000852">
    <property type="protein sequence ID" value="RWS13901.1"/>
    <property type="molecule type" value="Genomic_DNA"/>
</dbReference>
<reference evidence="3" key="2">
    <citation type="submission" date="2018-11" db="EMBL/GenBank/DDBJ databases">
        <title>Trombidioid mite genomics.</title>
        <authorList>
            <person name="Dong X."/>
        </authorList>
    </citation>
    <scope>NUCLEOTIDE SEQUENCE</scope>
    <source>
        <strain evidence="3">UoL-WK</strain>
    </source>
</reference>
<dbReference type="Proteomes" id="UP000285301">
    <property type="component" value="Unassembled WGS sequence"/>
</dbReference>
<dbReference type="Gene3D" id="1.25.40.10">
    <property type="entry name" value="Tetratricopeptide repeat domain"/>
    <property type="match status" value="1"/>
</dbReference>
<dbReference type="STRING" id="1965070.A0A3S3P7F5"/>
<evidence type="ECO:0000313" key="4">
    <source>
        <dbReference type="EMBL" id="RWS13901.1"/>
    </source>
</evidence>
<evidence type="ECO:0000256" key="2">
    <source>
        <dbReference type="SAM" id="Coils"/>
    </source>
</evidence>
<evidence type="ECO:0000256" key="1">
    <source>
        <dbReference type="ARBA" id="ARBA00004173"/>
    </source>
</evidence>
<accession>A0A3S3P7F5</accession>
<dbReference type="OrthoDB" id="19830at2759"/>
<feature type="coiled-coil region" evidence="2">
    <location>
        <begin position="379"/>
        <end position="426"/>
    </location>
</feature>
<reference evidence="3 5" key="1">
    <citation type="journal article" date="2018" name="Gigascience">
        <title>Genomes of trombidid mites reveal novel predicted allergens and laterally-transferred genes associated with secondary metabolism.</title>
        <authorList>
            <person name="Dong X."/>
            <person name="Chaisiri K."/>
            <person name="Xia D."/>
            <person name="Armstrong S.D."/>
            <person name="Fang Y."/>
            <person name="Donnelly M.J."/>
            <person name="Kadowaki T."/>
            <person name="McGarry J.W."/>
            <person name="Darby A.C."/>
            <person name="Makepeace B.L."/>
        </authorList>
    </citation>
    <scope>NUCLEOTIDE SEQUENCE [LARGE SCALE GENOMIC DNA]</scope>
    <source>
        <strain evidence="3">UoL-WK</strain>
    </source>
</reference>
<organism evidence="3 5">
    <name type="scientific">Dinothrombium tinctorium</name>
    <dbReference type="NCBI Taxonomy" id="1965070"/>
    <lineage>
        <taxon>Eukaryota</taxon>
        <taxon>Metazoa</taxon>
        <taxon>Ecdysozoa</taxon>
        <taxon>Arthropoda</taxon>
        <taxon>Chelicerata</taxon>
        <taxon>Arachnida</taxon>
        <taxon>Acari</taxon>
        <taxon>Acariformes</taxon>
        <taxon>Trombidiformes</taxon>
        <taxon>Prostigmata</taxon>
        <taxon>Anystina</taxon>
        <taxon>Parasitengona</taxon>
        <taxon>Trombidioidea</taxon>
        <taxon>Trombidiidae</taxon>
        <taxon>Dinothrombium</taxon>
    </lineage>
</organism>
<evidence type="ECO:0008006" key="6">
    <source>
        <dbReference type="Google" id="ProtNLM"/>
    </source>
</evidence>
<dbReference type="GO" id="GO:0005739">
    <property type="term" value="C:mitochondrion"/>
    <property type="evidence" value="ECO:0007669"/>
    <property type="project" value="UniProtKB-SubCell"/>
</dbReference>
<keyword evidence="2" id="KW-0175">Coiled coil</keyword>
<sequence>MNFLTLKKVFIHSLKAVKNVNTVRTLLSSAYSCEDAWRKRTESGLLSKVDTDKIFTEINMRYTRKLKVGAVDIDIYANTIESIEQLEDCKHVLQKFRKTRHTKDALESTHHAVIRAFLKHNKLEEIVEILENRIDFGIFADDVCYNLLFDRLIEQKDFRNASRVAISRMLQEDFENTISNIFSLYAIYSYLNDENRAPLYAHEVEKEEPEEDDDEPTYVRVPYLRNPFFDDHFDIKNGLHLCGKTLYLVGKRFDDIVGRSSQLLGLCLYNKWEKVENLLKQMDAKFASDMFSKSIVKYVSRITESLEEDEKQKCTKFLDTLKSFEQRASNEDIYTLVCNKLSEIERHEQKDIESIVKSFEEWEKRREDALNTQMFELMREEKLKEINAKIAEIKEKERRLFFFENIDKHEMEFAEAEKQLEAVKSTSTVDEDYVPPMLKR</sequence>
<dbReference type="InterPro" id="IPR011990">
    <property type="entry name" value="TPR-like_helical_dom_sf"/>
</dbReference>
<dbReference type="Pfam" id="PF10037">
    <property type="entry name" value="MRP-S27"/>
    <property type="match status" value="1"/>
</dbReference>
<dbReference type="InterPro" id="IPR034913">
    <property type="entry name" value="mS27/PTCD2"/>
</dbReference>
<comment type="caution">
    <text evidence="3">The sequence shown here is derived from an EMBL/GenBank/DDBJ whole genome shotgun (WGS) entry which is preliminary data.</text>
</comment>
<dbReference type="AlphaFoldDB" id="A0A3S3P7F5"/>
<dbReference type="PANTHER" id="PTHR21393">
    <property type="entry name" value="MITOCHONDRIAL 28S RIBOSOMAL PROTEIN S27"/>
    <property type="match status" value="1"/>
</dbReference>
<name>A0A3S3P7F5_9ACAR</name>
<dbReference type="PANTHER" id="PTHR21393:SF0">
    <property type="entry name" value="SMALL RIBOSOMAL SUBUNIT PROTEIN MS27"/>
    <property type="match status" value="1"/>
</dbReference>
<proteinExistence type="predicted"/>
<evidence type="ECO:0000313" key="5">
    <source>
        <dbReference type="Proteomes" id="UP000285301"/>
    </source>
</evidence>
<comment type="subcellular location">
    <subcellularLocation>
        <location evidence="1">Mitochondrion</location>
    </subcellularLocation>
</comment>
<protein>
    <recommendedName>
        <fullName evidence="6">28S ribosomal protein S27, mitochondrial</fullName>
    </recommendedName>
</protein>
<evidence type="ECO:0000313" key="3">
    <source>
        <dbReference type="EMBL" id="RWS13817.1"/>
    </source>
</evidence>